<sequence length="72" mass="7922">MSFWDLQNAVAASQVKISACEEELAKEKARKKAGAGAQVKIGVLKDELAIEKARKKEFHRALINASKNARNI</sequence>
<gene>
    <name evidence="1" type="ORF">C2845_PM03G30870</name>
</gene>
<protein>
    <submittedName>
        <fullName evidence="1">Uncharacterized protein</fullName>
    </submittedName>
</protein>
<comment type="caution">
    <text evidence="1">The sequence shown here is derived from an EMBL/GenBank/DDBJ whole genome shotgun (WGS) entry which is preliminary data.</text>
</comment>
<dbReference type="AlphaFoldDB" id="A0A3L6TAY4"/>
<reference evidence="2" key="1">
    <citation type="journal article" date="2019" name="Nat. Commun.">
        <title>The genome of broomcorn millet.</title>
        <authorList>
            <person name="Zou C."/>
            <person name="Miki D."/>
            <person name="Li D."/>
            <person name="Tang Q."/>
            <person name="Xiao L."/>
            <person name="Rajput S."/>
            <person name="Deng P."/>
            <person name="Jia W."/>
            <person name="Huang R."/>
            <person name="Zhang M."/>
            <person name="Sun Y."/>
            <person name="Hu J."/>
            <person name="Fu X."/>
            <person name="Schnable P.S."/>
            <person name="Li F."/>
            <person name="Zhang H."/>
            <person name="Feng B."/>
            <person name="Zhu X."/>
            <person name="Liu R."/>
            <person name="Schnable J.C."/>
            <person name="Zhu J.-K."/>
            <person name="Zhang H."/>
        </authorList>
    </citation>
    <scope>NUCLEOTIDE SEQUENCE [LARGE SCALE GENOMIC DNA]</scope>
</reference>
<accession>A0A3L6TAY4</accession>
<dbReference type="EMBL" id="PQIB02000002">
    <property type="protein sequence ID" value="RLN34320.1"/>
    <property type="molecule type" value="Genomic_DNA"/>
</dbReference>
<organism evidence="1 2">
    <name type="scientific">Panicum miliaceum</name>
    <name type="common">Proso millet</name>
    <name type="synonym">Broomcorn millet</name>
    <dbReference type="NCBI Taxonomy" id="4540"/>
    <lineage>
        <taxon>Eukaryota</taxon>
        <taxon>Viridiplantae</taxon>
        <taxon>Streptophyta</taxon>
        <taxon>Embryophyta</taxon>
        <taxon>Tracheophyta</taxon>
        <taxon>Spermatophyta</taxon>
        <taxon>Magnoliopsida</taxon>
        <taxon>Liliopsida</taxon>
        <taxon>Poales</taxon>
        <taxon>Poaceae</taxon>
        <taxon>PACMAD clade</taxon>
        <taxon>Panicoideae</taxon>
        <taxon>Panicodae</taxon>
        <taxon>Paniceae</taxon>
        <taxon>Panicinae</taxon>
        <taxon>Panicum</taxon>
        <taxon>Panicum sect. Panicum</taxon>
    </lineage>
</organism>
<proteinExistence type="predicted"/>
<name>A0A3L6TAY4_PANMI</name>
<dbReference type="Proteomes" id="UP000275267">
    <property type="component" value="Unassembled WGS sequence"/>
</dbReference>
<evidence type="ECO:0000313" key="2">
    <source>
        <dbReference type="Proteomes" id="UP000275267"/>
    </source>
</evidence>
<evidence type="ECO:0000313" key="1">
    <source>
        <dbReference type="EMBL" id="RLN34320.1"/>
    </source>
</evidence>
<keyword evidence="2" id="KW-1185">Reference proteome</keyword>